<evidence type="ECO:0000256" key="1">
    <source>
        <dbReference type="ARBA" id="ARBA00000085"/>
    </source>
</evidence>
<dbReference type="AlphaFoldDB" id="A0A0F9E9T2"/>
<dbReference type="GO" id="GO:0016020">
    <property type="term" value="C:membrane"/>
    <property type="evidence" value="ECO:0007669"/>
    <property type="project" value="InterPro"/>
</dbReference>
<accession>A0A0F9E9T2</accession>
<keyword evidence="8" id="KW-0812">Transmembrane</keyword>
<dbReference type="FunFam" id="1.10.287.130:FF:000001">
    <property type="entry name" value="Two-component sensor histidine kinase"/>
    <property type="match status" value="1"/>
</dbReference>
<feature type="domain" description="HAMP" evidence="10">
    <location>
        <begin position="192"/>
        <end position="244"/>
    </location>
</feature>
<evidence type="ECO:0000256" key="8">
    <source>
        <dbReference type="SAM" id="Phobius"/>
    </source>
</evidence>
<gene>
    <name evidence="11" type="ORF">LCGC14_2101900</name>
</gene>
<dbReference type="CDD" id="cd00082">
    <property type="entry name" value="HisKA"/>
    <property type="match status" value="1"/>
</dbReference>
<dbReference type="SUPFAM" id="SSF55874">
    <property type="entry name" value="ATPase domain of HSP90 chaperone/DNA topoisomerase II/histidine kinase"/>
    <property type="match status" value="1"/>
</dbReference>
<keyword evidence="5" id="KW-0418">Kinase</keyword>
<dbReference type="GO" id="GO:0000155">
    <property type="term" value="F:phosphorelay sensor kinase activity"/>
    <property type="evidence" value="ECO:0007669"/>
    <property type="project" value="InterPro"/>
</dbReference>
<comment type="catalytic activity">
    <reaction evidence="1">
        <text>ATP + protein L-histidine = ADP + protein N-phospho-L-histidine.</text>
        <dbReference type="EC" id="2.7.13.3"/>
    </reaction>
</comment>
<dbReference type="InterPro" id="IPR004358">
    <property type="entry name" value="Sig_transdc_His_kin-like_C"/>
</dbReference>
<dbReference type="PROSITE" id="PS50109">
    <property type="entry name" value="HIS_KIN"/>
    <property type="match status" value="1"/>
</dbReference>
<dbReference type="Pfam" id="PF00512">
    <property type="entry name" value="HisKA"/>
    <property type="match status" value="1"/>
</dbReference>
<keyword evidence="8" id="KW-1133">Transmembrane helix</keyword>
<protein>
    <recommendedName>
        <fullName evidence="2">histidine kinase</fullName>
        <ecNumber evidence="2">2.7.13.3</ecNumber>
    </recommendedName>
</protein>
<evidence type="ECO:0000313" key="11">
    <source>
        <dbReference type="EMBL" id="KKL70739.1"/>
    </source>
</evidence>
<feature type="transmembrane region" description="Helical" evidence="8">
    <location>
        <begin position="172"/>
        <end position="190"/>
    </location>
</feature>
<dbReference type="SMART" id="SM00304">
    <property type="entry name" value="HAMP"/>
    <property type="match status" value="1"/>
</dbReference>
<dbReference type="Pfam" id="PF02518">
    <property type="entry name" value="HATPase_c"/>
    <property type="match status" value="1"/>
</dbReference>
<dbReference type="SUPFAM" id="SSF158472">
    <property type="entry name" value="HAMP domain-like"/>
    <property type="match status" value="1"/>
</dbReference>
<dbReference type="SMART" id="SM00388">
    <property type="entry name" value="HisKA"/>
    <property type="match status" value="1"/>
</dbReference>
<keyword evidence="3" id="KW-0597">Phosphoprotein</keyword>
<dbReference type="Gene3D" id="6.10.340.10">
    <property type="match status" value="1"/>
</dbReference>
<evidence type="ECO:0000259" key="10">
    <source>
        <dbReference type="PROSITE" id="PS50885"/>
    </source>
</evidence>
<dbReference type="InterPro" id="IPR036097">
    <property type="entry name" value="HisK_dim/P_sf"/>
</dbReference>
<dbReference type="InterPro" id="IPR003660">
    <property type="entry name" value="HAMP_dom"/>
</dbReference>
<dbReference type="InterPro" id="IPR003594">
    <property type="entry name" value="HATPase_dom"/>
</dbReference>
<evidence type="ECO:0000256" key="5">
    <source>
        <dbReference type="ARBA" id="ARBA00022777"/>
    </source>
</evidence>
<dbReference type="InterPro" id="IPR050736">
    <property type="entry name" value="Sensor_HK_Regulatory"/>
</dbReference>
<dbReference type="PANTHER" id="PTHR43711">
    <property type="entry name" value="TWO-COMPONENT HISTIDINE KINASE"/>
    <property type="match status" value="1"/>
</dbReference>
<keyword evidence="8" id="KW-0472">Membrane</keyword>
<dbReference type="Gene3D" id="1.10.287.130">
    <property type="match status" value="1"/>
</dbReference>
<keyword evidence="6" id="KW-0902">Two-component regulatory system</keyword>
<dbReference type="SMART" id="SM00387">
    <property type="entry name" value="HATPase_c"/>
    <property type="match status" value="1"/>
</dbReference>
<proteinExistence type="predicted"/>
<evidence type="ECO:0000259" key="9">
    <source>
        <dbReference type="PROSITE" id="PS50109"/>
    </source>
</evidence>
<organism evidence="11">
    <name type="scientific">marine sediment metagenome</name>
    <dbReference type="NCBI Taxonomy" id="412755"/>
    <lineage>
        <taxon>unclassified sequences</taxon>
        <taxon>metagenomes</taxon>
        <taxon>ecological metagenomes</taxon>
    </lineage>
</organism>
<dbReference type="PANTHER" id="PTHR43711:SF1">
    <property type="entry name" value="HISTIDINE KINASE 1"/>
    <property type="match status" value="1"/>
</dbReference>
<dbReference type="EMBL" id="LAZR01025809">
    <property type="protein sequence ID" value="KKL70739.1"/>
    <property type="molecule type" value="Genomic_DNA"/>
</dbReference>
<evidence type="ECO:0000256" key="4">
    <source>
        <dbReference type="ARBA" id="ARBA00022679"/>
    </source>
</evidence>
<dbReference type="InterPro" id="IPR003661">
    <property type="entry name" value="HisK_dim/P_dom"/>
</dbReference>
<dbReference type="CDD" id="cd06225">
    <property type="entry name" value="HAMP"/>
    <property type="match status" value="1"/>
</dbReference>
<evidence type="ECO:0000256" key="7">
    <source>
        <dbReference type="SAM" id="MobiDB-lite"/>
    </source>
</evidence>
<evidence type="ECO:0000256" key="3">
    <source>
        <dbReference type="ARBA" id="ARBA00022553"/>
    </source>
</evidence>
<feature type="region of interest" description="Disordered" evidence="7">
    <location>
        <begin position="469"/>
        <end position="491"/>
    </location>
</feature>
<feature type="domain" description="Histidine kinase" evidence="9">
    <location>
        <begin position="252"/>
        <end position="467"/>
    </location>
</feature>
<name>A0A0F9E9T2_9ZZZZ</name>
<dbReference type="PRINTS" id="PR00344">
    <property type="entry name" value="BCTRLSENSOR"/>
</dbReference>
<keyword evidence="4" id="KW-0808">Transferase</keyword>
<evidence type="ECO:0000256" key="6">
    <source>
        <dbReference type="ARBA" id="ARBA00023012"/>
    </source>
</evidence>
<evidence type="ECO:0000256" key="2">
    <source>
        <dbReference type="ARBA" id="ARBA00012438"/>
    </source>
</evidence>
<sequence>MLLFFSITLGALVIVYFYVVPQLESNLKSQKISELERDAKTYSRPFQQAVGREVAARELDTLTRNLAELTGARVTLLGLPVDELDPKSTAESPPYVISDSGDVGGDLQPSSENVLNAAKGRDTRTTTKSESGRQLAQAATPILYQGEPAWVVVFSESLDDVAKNVALIQRQFLIAGALALAVAVLSAFYASRALARRVKRLEQAVEEVAAGNFSEPIPVDSEDELGQLARAFGEMQQRLGRLDEARKEFIANASHELRTPIFSLGGFVELLQDEDLDEATRAEFLATMGEQLDRLRGLATDLLDLSRLDAGSLELEREPVPLHLVADRVASEFAAAASRNKSDIQVTREGSETVEAVCDAERVAQILRILISNALTHTSEGTSIVVEAGPADDGEETAGLTVTDDGPGIDRENAPLVFDRFHTGNTARGSGLGLAIARELAEHMLGRLSVESRPGRTVFTLTLPLAETDFPENTDHLTGPDVSDTTTAARA</sequence>
<dbReference type="InterPro" id="IPR005467">
    <property type="entry name" value="His_kinase_dom"/>
</dbReference>
<feature type="region of interest" description="Disordered" evidence="7">
    <location>
        <begin position="389"/>
        <end position="409"/>
    </location>
</feature>
<dbReference type="EC" id="2.7.13.3" evidence="2"/>
<dbReference type="InterPro" id="IPR036890">
    <property type="entry name" value="HATPase_C_sf"/>
</dbReference>
<reference evidence="11" key="1">
    <citation type="journal article" date="2015" name="Nature">
        <title>Complex archaea that bridge the gap between prokaryotes and eukaryotes.</title>
        <authorList>
            <person name="Spang A."/>
            <person name="Saw J.H."/>
            <person name="Jorgensen S.L."/>
            <person name="Zaremba-Niedzwiedzka K."/>
            <person name="Martijn J."/>
            <person name="Lind A.E."/>
            <person name="van Eijk R."/>
            <person name="Schleper C."/>
            <person name="Guy L."/>
            <person name="Ettema T.J."/>
        </authorList>
    </citation>
    <scope>NUCLEOTIDE SEQUENCE</scope>
</reference>
<dbReference type="Pfam" id="PF00672">
    <property type="entry name" value="HAMP"/>
    <property type="match status" value="1"/>
</dbReference>
<dbReference type="Gene3D" id="3.30.565.10">
    <property type="entry name" value="Histidine kinase-like ATPase, C-terminal domain"/>
    <property type="match status" value="1"/>
</dbReference>
<dbReference type="SUPFAM" id="SSF47384">
    <property type="entry name" value="Homodimeric domain of signal transducing histidine kinase"/>
    <property type="match status" value="1"/>
</dbReference>
<dbReference type="PROSITE" id="PS50885">
    <property type="entry name" value="HAMP"/>
    <property type="match status" value="1"/>
</dbReference>
<comment type="caution">
    <text evidence="11">The sequence shown here is derived from an EMBL/GenBank/DDBJ whole genome shotgun (WGS) entry which is preliminary data.</text>
</comment>